<dbReference type="Pfam" id="PF01047">
    <property type="entry name" value="MarR"/>
    <property type="match status" value="1"/>
</dbReference>
<dbReference type="InterPro" id="IPR000835">
    <property type="entry name" value="HTH_MarR-typ"/>
</dbReference>
<dbReference type="PANTHER" id="PTHR33164">
    <property type="entry name" value="TRANSCRIPTIONAL REGULATOR, MARR FAMILY"/>
    <property type="match status" value="1"/>
</dbReference>
<evidence type="ECO:0000313" key="2">
    <source>
        <dbReference type="EMBL" id="MFC4131411.1"/>
    </source>
</evidence>
<dbReference type="Proteomes" id="UP001595816">
    <property type="component" value="Unassembled WGS sequence"/>
</dbReference>
<dbReference type="PROSITE" id="PS50995">
    <property type="entry name" value="HTH_MARR_2"/>
    <property type="match status" value="1"/>
</dbReference>
<dbReference type="InterPro" id="IPR036390">
    <property type="entry name" value="WH_DNA-bd_sf"/>
</dbReference>
<dbReference type="EMBL" id="JBHSAY010000006">
    <property type="protein sequence ID" value="MFC4131411.1"/>
    <property type="molecule type" value="Genomic_DNA"/>
</dbReference>
<gene>
    <name evidence="2" type="ORF">ACFOZ4_12430</name>
</gene>
<name>A0ABV8LK97_9ACTN</name>
<dbReference type="SMART" id="SM00347">
    <property type="entry name" value="HTH_MARR"/>
    <property type="match status" value="1"/>
</dbReference>
<dbReference type="SUPFAM" id="SSF46785">
    <property type="entry name" value="Winged helix' DNA-binding domain"/>
    <property type="match status" value="1"/>
</dbReference>
<feature type="domain" description="HTH marR-type" evidence="1">
    <location>
        <begin position="8"/>
        <end position="140"/>
    </location>
</feature>
<dbReference type="RefSeq" id="WP_253754918.1">
    <property type="nucleotide sequence ID" value="NZ_JAMZDZ010000001.1"/>
</dbReference>
<dbReference type="InterPro" id="IPR036388">
    <property type="entry name" value="WH-like_DNA-bd_sf"/>
</dbReference>
<sequence>MGTFLSEPGSLAFQVRTAWLGLRGALNAELKAYGLSTPQYATLMILEAHPGSSNSDVARACAATRQAANEMLTAFERDGLIERRPHPTDRRTHQLFLTDAGRRRLAEARVAAARWEEEIEAGFSAEERATVRKWLEGVSGACALSDEG</sequence>
<comment type="caution">
    <text evidence="2">The sequence shown here is derived from an EMBL/GenBank/DDBJ whole genome shotgun (WGS) entry which is preliminary data.</text>
</comment>
<keyword evidence="3" id="KW-1185">Reference proteome</keyword>
<organism evidence="2 3">
    <name type="scientific">Hamadaea flava</name>
    <dbReference type="NCBI Taxonomy" id="1742688"/>
    <lineage>
        <taxon>Bacteria</taxon>
        <taxon>Bacillati</taxon>
        <taxon>Actinomycetota</taxon>
        <taxon>Actinomycetes</taxon>
        <taxon>Micromonosporales</taxon>
        <taxon>Micromonosporaceae</taxon>
        <taxon>Hamadaea</taxon>
    </lineage>
</organism>
<protein>
    <submittedName>
        <fullName evidence="2">MarR family winged helix-turn-helix transcriptional regulator</fullName>
    </submittedName>
</protein>
<evidence type="ECO:0000259" key="1">
    <source>
        <dbReference type="PROSITE" id="PS50995"/>
    </source>
</evidence>
<dbReference type="InterPro" id="IPR039422">
    <property type="entry name" value="MarR/SlyA-like"/>
</dbReference>
<reference evidence="3" key="1">
    <citation type="journal article" date="2019" name="Int. J. Syst. Evol. Microbiol.">
        <title>The Global Catalogue of Microorganisms (GCM) 10K type strain sequencing project: providing services to taxonomists for standard genome sequencing and annotation.</title>
        <authorList>
            <consortium name="The Broad Institute Genomics Platform"/>
            <consortium name="The Broad Institute Genome Sequencing Center for Infectious Disease"/>
            <person name="Wu L."/>
            <person name="Ma J."/>
        </authorList>
    </citation>
    <scope>NUCLEOTIDE SEQUENCE [LARGE SCALE GENOMIC DNA]</scope>
    <source>
        <strain evidence="3">CGMCC 4.7289</strain>
    </source>
</reference>
<dbReference type="PANTHER" id="PTHR33164:SF43">
    <property type="entry name" value="HTH-TYPE TRANSCRIPTIONAL REPRESSOR YETL"/>
    <property type="match status" value="1"/>
</dbReference>
<dbReference type="Gene3D" id="1.10.10.10">
    <property type="entry name" value="Winged helix-like DNA-binding domain superfamily/Winged helix DNA-binding domain"/>
    <property type="match status" value="1"/>
</dbReference>
<proteinExistence type="predicted"/>
<evidence type="ECO:0000313" key="3">
    <source>
        <dbReference type="Proteomes" id="UP001595816"/>
    </source>
</evidence>
<accession>A0ABV8LK97</accession>